<dbReference type="SUPFAM" id="SSF56784">
    <property type="entry name" value="HAD-like"/>
    <property type="match status" value="1"/>
</dbReference>
<dbReference type="GO" id="GO:0000287">
    <property type="term" value="F:magnesium ion binding"/>
    <property type="evidence" value="ECO:0007669"/>
    <property type="project" value="TreeGrafter"/>
</dbReference>
<evidence type="ECO:0000313" key="3">
    <source>
        <dbReference type="Proteomes" id="UP000031327"/>
    </source>
</evidence>
<name>A0A0C1QDK1_9GAMM</name>
<keyword evidence="1" id="KW-0472">Membrane</keyword>
<proteinExistence type="predicted"/>
<dbReference type="PANTHER" id="PTHR43344">
    <property type="entry name" value="PHOSPHOSERINE PHOSPHATASE"/>
    <property type="match status" value="1"/>
</dbReference>
<dbReference type="OrthoDB" id="9784466at2"/>
<dbReference type="EMBL" id="JWIC01000003">
    <property type="protein sequence ID" value="KID58691.1"/>
    <property type="molecule type" value="Genomic_DNA"/>
</dbReference>
<feature type="transmembrane region" description="Helical" evidence="1">
    <location>
        <begin position="32"/>
        <end position="52"/>
    </location>
</feature>
<dbReference type="InterPro" id="IPR006385">
    <property type="entry name" value="HAD_hydro_SerB1"/>
</dbReference>
<dbReference type="InterPro" id="IPR023214">
    <property type="entry name" value="HAD_sf"/>
</dbReference>
<dbReference type="GO" id="GO:0006564">
    <property type="term" value="P:L-serine biosynthetic process"/>
    <property type="evidence" value="ECO:0007669"/>
    <property type="project" value="TreeGrafter"/>
</dbReference>
<dbReference type="NCBIfam" id="TIGR01490">
    <property type="entry name" value="HAD-SF-IB-hyp1"/>
    <property type="match status" value="1"/>
</dbReference>
<dbReference type="AlphaFoldDB" id="A0A0C1QDK1"/>
<dbReference type="PANTHER" id="PTHR43344:SF14">
    <property type="entry name" value="HAD-IB FAMILY HYDROLASE"/>
    <property type="match status" value="1"/>
</dbReference>
<evidence type="ECO:0000313" key="2">
    <source>
        <dbReference type="EMBL" id="KID58691.1"/>
    </source>
</evidence>
<sequence length="197" mass="22798">MVLALFDFDGTITTQDCYTQFLFFATPKTRLYLGYCIVLPIILLYKLGMLPASRTRPILSKVAFWRRSESDVMDKAYSYVEQVLPPLIRQNMLEKIQWHQSEGHEVFVVSASLNPYLSLWCKQHSIHLICSELECVDGKYTGNYTHGDCSEARKVDLLKKQINLSDYEHIYAYGDTKEDNAMLSIADTRFYQGKQIN</sequence>
<keyword evidence="1" id="KW-0812">Transmembrane</keyword>
<reference evidence="2 3" key="1">
    <citation type="submission" date="2014-12" db="EMBL/GenBank/DDBJ databases">
        <title>Draft Genome Sequence of Pseudoalteromonas luteoviolacea HI1.</title>
        <authorList>
            <person name="Asahina A.Y."/>
            <person name="Hadfield M.G."/>
        </authorList>
    </citation>
    <scope>NUCLEOTIDE SEQUENCE [LARGE SCALE GENOMIC DNA]</scope>
    <source>
        <strain evidence="2 3">HI1</strain>
    </source>
</reference>
<dbReference type="GO" id="GO:0005737">
    <property type="term" value="C:cytoplasm"/>
    <property type="evidence" value="ECO:0007669"/>
    <property type="project" value="TreeGrafter"/>
</dbReference>
<protein>
    <submittedName>
        <fullName evidence="2">Phosphoserine phosphatase</fullName>
    </submittedName>
</protein>
<dbReference type="NCBIfam" id="TIGR01488">
    <property type="entry name" value="HAD-SF-IB"/>
    <property type="match status" value="1"/>
</dbReference>
<accession>A0A0C1QDK1</accession>
<keyword evidence="1" id="KW-1133">Transmembrane helix</keyword>
<comment type="caution">
    <text evidence="2">The sequence shown here is derived from an EMBL/GenBank/DDBJ whole genome shotgun (WGS) entry which is preliminary data.</text>
</comment>
<dbReference type="Gene3D" id="1.20.1440.100">
    <property type="entry name" value="SG protein - dephosphorylation function"/>
    <property type="match status" value="1"/>
</dbReference>
<gene>
    <name evidence="2" type="ORF">JF50_02150</name>
</gene>
<dbReference type="InterPro" id="IPR036412">
    <property type="entry name" value="HAD-like_sf"/>
</dbReference>
<organism evidence="2 3">
    <name type="scientific">Pseudoalteromonas luteoviolacea</name>
    <dbReference type="NCBI Taxonomy" id="43657"/>
    <lineage>
        <taxon>Bacteria</taxon>
        <taxon>Pseudomonadati</taxon>
        <taxon>Pseudomonadota</taxon>
        <taxon>Gammaproteobacteria</taxon>
        <taxon>Alteromonadales</taxon>
        <taxon>Pseudoalteromonadaceae</taxon>
        <taxon>Pseudoalteromonas</taxon>
    </lineage>
</organism>
<dbReference type="Proteomes" id="UP000031327">
    <property type="component" value="Unassembled WGS sequence"/>
</dbReference>
<dbReference type="GO" id="GO:0036424">
    <property type="term" value="F:L-phosphoserine phosphatase activity"/>
    <property type="evidence" value="ECO:0007669"/>
    <property type="project" value="TreeGrafter"/>
</dbReference>
<evidence type="ECO:0000256" key="1">
    <source>
        <dbReference type="SAM" id="Phobius"/>
    </source>
</evidence>
<dbReference type="Gene3D" id="3.40.50.1000">
    <property type="entry name" value="HAD superfamily/HAD-like"/>
    <property type="match status" value="1"/>
</dbReference>
<dbReference type="InterPro" id="IPR050582">
    <property type="entry name" value="HAD-like_SerB"/>
</dbReference>
<dbReference type="Pfam" id="PF12710">
    <property type="entry name" value="HAD"/>
    <property type="match status" value="1"/>
</dbReference>
<dbReference type="RefSeq" id="WP_039607860.1">
    <property type="nucleotide sequence ID" value="NZ_JWIC01000003.1"/>
</dbReference>